<evidence type="ECO:0000313" key="8">
    <source>
        <dbReference type="EMBL" id="MCM1985202.1"/>
    </source>
</evidence>
<keyword evidence="4" id="KW-0408">Iron</keyword>
<keyword evidence="3" id="KW-0479">Metal-binding</keyword>
<organism evidence="8 9">
    <name type="scientific">Lyngbya confervoides BDU141951</name>
    <dbReference type="NCBI Taxonomy" id="1574623"/>
    <lineage>
        <taxon>Bacteria</taxon>
        <taxon>Bacillati</taxon>
        <taxon>Cyanobacteriota</taxon>
        <taxon>Cyanophyceae</taxon>
        <taxon>Oscillatoriophycideae</taxon>
        <taxon>Oscillatoriales</taxon>
        <taxon>Microcoleaceae</taxon>
        <taxon>Lyngbya</taxon>
    </lineage>
</organism>
<evidence type="ECO:0000256" key="1">
    <source>
        <dbReference type="ARBA" id="ARBA00010914"/>
    </source>
</evidence>
<accession>A0ABD4T8S6</accession>
<comment type="cofactor">
    <cofactor evidence="6">
        <name>[2Fe-2S] cluster</name>
        <dbReference type="ChEBI" id="CHEBI:190135"/>
    </cofactor>
</comment>
<dbReference type="PANTHER" id="PTHR23426:SF65">
    <property type="entry name" value="FERREDOXIN-2, MITOCHONDRIAL"/>
    <property type="match status" value="1"/>
</dbReference>
<evidence type="ECO:0000259" key="7">
    <source>
        <dbReference type="PROSITE" id="PS51085"/>
    </source>
</evidence>
<evidence type="ECO:0000256" key="3">
    <source>
        <dbReference type="ARBA" id="ARBA00022723"/>
    </source>
</evidence>
<evidence type="ECO:0000256" key="4">
    <source>
        <dbReference type="ARBA" id="ARBA00023004"/>
    </source>
</evidence>
<dbReference type="InterPro" id="IPR036010">
    <property type="entry name" value="2Fe-2S_ferredoxin-like_sf"/>
</dbReference>
<dbReference type="Pfam" id="PF00111">
    <property type="entry name" value="Fer2"/>
    <property type="match status" value="1"/>
</dbReference>
<keyword evidence="5" id="KW-0411">Iron-sulfur</keyword>
<dbReference type="PROSITE" id="PS51085">
    <property type="entry name" value="2FE2S_FER_2"/>
    <property type="match status" value="1"/>
</dbReference>
<dbReference type="CDD" id="cd00207">
    <property type="entry name" value="fer2"/>
    <property type="match status" value="1"/>
</dbReference>
<sequence length="119" mass="13200">MGNSVDMEQRISNSSQLAKITFVHEDQEVVVASGANLRQKALESNVDLYTFKGKLTNCGGIGQCATCLVNITSGMENLSERTDFEQRRLKRKPDTYRLACQTLVYGPVSVQTKPTKRKG</sequence>
<dbReference type="InterPro" id="IPR001041">
    <property type="entry name" value="2Fe-2S_ferredoxin-type"/>
</dbReference>
<dbReference type="InterPro" id="IPR012675">
    <property type="entry name" value="Beta-grasp_dom_sf"/>
</dbReference>
<keyword evidence="2" id="KW-0001">2Fe-2S</keyword>
<evidence type="ECO:0000256" key="2">
    <source>
        <dbReference type="ARBA" id="ARBA00022714"/>
    </source>
</evidence>
<dbReference type="Gene3D" id="3.10.20.30">
    <property type="match status" value="1"/>
</dbReference>
<evidence type="ECO:0000256" key="5">
    <source>
        <dbReference type="ARBA" id="ARBA00023014"/>
    </source>
</evidence>
<proteinExistence type="inferred from homology"/>
<gene>
    <name evidence="8" type="ORF">QQ91_0020505</name>
</gene>
<dbReference type="InterPro" id="IPR001055">
    <property type="entry name" value="Adrenodoxin-like"/>
</dbReference>
<name>A0ABD4T8S6_9CYAN</name>
<dbReference type="RefSeq" id="WP_201277220.1">
    <property type="nucleotide sequence ID" value="NZ_JTHE03000116.1"/>
</dbReference>
<feature type="domain" description="2Fe-2S ferredoxin-type" evidence="7">
    <location>
        <begin position="18"/>
        <end position="116"/>
    </location>
</feature>
<dbReference type="GO" id="GO:0046872">
    <property type="term" value="F:metal ion binding"/>
    <property type="evidence" value="ECO:0007669"/>
    <property type="project" value="UniProtKB-KW"/>
</dbReference>
<protein>
    <submittedName>
        <fullName evidence="8">(2Fe-2S)-binding protein</fullName>
    </submittedName>
</protein>
<dbReference type="GO" id="GO:0051537">
    <property type="term" value="F:2 iron, 2 sulfur cluster binding"/>
    <property type="evidence" value="ECO:0007669"/>
    <property type="project" value="UniProtKB-KW"/>
</dbReference>
<comment type="caution">
    <text evidence="8">The sequence shown here is derived from an EMBL/GenBank/DDBJ whole genome shotgun (WGS) entry which is preliminary data.</text>
</comment>
<dbReference type="Proteomes" id="UP000031561">
    <property type="component" value="Unassembled WGS sequence"/>
</dbReference>
<dbReference type="EMBL" id="JTHE03000116">
    <property type="protein sequence ID" value="MCM1985202.1"/>
    <property type="molecule type" value="Genomic_DNA"/>
</dbReference>
<comment type="similarity">
    <text evidence="1">Belongs to the adrenodoxin/putidaredoxin family.</text>
</comment>
<keyword evidence="9" id="KW-1185">Reference proteome</keyword>
<dbReference type="AlphaFoldDB" id="A0ABD4T8S6"/>
<evidence type="ECO:0000313" key="9">
    <source>
        <dbReference type="Proteomes" id="UP000031561"/>
    </source>
</evidence>
<evidence type="ECO:0000256" key="6">
    <source>
        <dbReference type="ARBA" id="ARBA00034078"/>
    </source>
</evidence>
<reference evidence="8 9" key="1">
    <citation type="journal article" date="2015" name="Genome Announc.">
        <title>Draft Genome Sequence of Filamentous Marine Cyanobacterium Lyngbya confervoides Strain BDU141951.</title>
        <authorList>
            <person name="Chandrababunaidu M.M."/>
            <person name="Sen D."/>
            <person name="Tripathy S."/>
        </authorList>
    </citation>
    <scope>NUCLEOTIDE SEQUENCE [LARGE SCALE GENOMIC DNA]</scope>
    <source>
        <strain evidence="8 9">BDU141951</strain>
    </source>
</reference>
<dbReference type="SUPFAM" id="SSF54292">
    <property type="entry name" value="2Fe-2S ferredoxin-like"/>
    <property type="match status" value="1"/>
</dbReference>
<dbReference type="PANTHER" id="PTHR23426">
    <property type="entry name" value="FERREDOXIN/ADRENODOXIN"/>
    <property type="match status" value="1"/>
</dbReference>